<dbReference type="PROSITE" id="PS50105">
    <property type="entry name" value="SAM_DOMAIN"/>
    <property type="match status" value="3"/>
</dbReference>
<evidence type="ECO:0000256" key="6">
    <source>
        <dbReference type="ARBA" id="ARBA00023054"/>
    </source>
</evidence>
<feature type="compositionally biased region" description="Low complexity" evidence="8">
    <location>
        <begin position="1031"/>
        <end position="1040"/>
    </location>
</feature>
<dbReference type="CDD" id="cd09568">
    <property type="entry name" value="SAM_liprin-alpha1_2_3_4_repeat3"/>
    <property type="match status" value="1"/>
</dbReference>
<evidence type="ECO:0000256" key="3">
    <source>
        <dbReference type="ARBA" id="ARBA00022490"/>
    </source>
</evidence>
<proteinExistence type="inferred from homology"/>
<feature type="coiled-coil region" evidence="7">
    <location>
        <begin position="241"/>
        <end position="373"/>
    </location>
</feature>
<dbReference type="SUPFAM" id="SSF57997">
    <property type="entry name" value="Tropomyosin"/>
    <property type="match status" value="1"/>
</dbReference>
<feature type="coiled-coil region" evidence="7">
    <location>
        <begin position="166"/>
        <end position="200"/>
    </location>
</feature>
<dbReference type="SUPFAM" id="SSF47769">
    <property type="entry name" value="SAM/Pointed domain"/>
    <property type="match status" value="3"/>
</dbReference>
<feature type="compositionally biased region" description="Basic and acidic residues" evidence="8">
    <location>
        <begin position="506"/>
        <end position="524"/>
    </location>
</feature>
<dbReference type="EMBL" id="JAUNZN010000022">
    <property type="protein sequence ID" value="KAK4809176.1"/>
    <property type="molecule type" value="Genomic_DNA"/>
</dbReference>
<dbReference type="InterPro" id="IPR037622">
    <property type="entry name" value="LIP-1_SAM_3"/>
</dbReference>
<feature type="region of interest" description="Disordered" evidence="8">
    <location>
        <begin position="931"/>
        <end position="966"/>
    </location>
</feature>
<evidence type="ECO:0000256" key="2">
    <source>
        <dbReference type="ARBA" id="ARBA00007026"/>
    </source>
</evidence>
<dbReference type="GO" id="GO:0005737">
    <property type="term" value="C:cytoplasm"/>
    <property type="evidence" value="ECO:0007669"/>
    <property type="project" value="UniProtKB-SubCell"/>
</dbReference>
<dbReference type="GO" id="GO:0050808">
    <property type="term" value="P:synapse organization"/>
    <property type="evidence" value="ECO:0007669"/>
    <property type="project" value="TreeGrafter"/>
</dbReference>
<dbReference type="FunFam" id="1.10.150.50:FF:000002">
    <property type="entry name" value="PTPRF interacting protein alpha 1"/>
    <property type="match status" value="1"/>
</dbReference>
<dbReference type="Gene3D" id="1.10.150.50">
    <property type="entry name" value="Transcription Factor, Ets-1"/>
    <property type="match status" value="3"/>
</dbReference>
<dbReference type="PANTHER" id="PTHR12587">
    <property type="entry name" value="LAR INTERACTING PROTEIN LIP -RELATED PROTEIN"/>
    <property type="match status" value="1"/>
</dbReference>
<accession>A0AAN7RU98</accession>
<protein>
    <recommendedName>
        <fullName evidence="9">SAM domain-containing protein</fullName>
    </recommendedName>
</protein>
<feature type="region of interest" description="Disordered" evidence="8">
    <location>
        <begin position="501"/>
        <end position="541"/>
    </location>
</feature>
<comment type="caution">
    <text evidence="10">The sequence shown here is derived from an EMBL/GenBank/DDBJ whole genome shotgun (WGS) entry which is preliminary data.</text>
</comment>
<feature type="domain" description="SAM" evidence="9">
    <location>
        <begin position="1321"/>
        <end position="1390"/>
    </location>
</feature>
<keyword evidence="6 7" id="KW-0175">Coiled coil</keyword>
<evidence type="ECO:0000259" key="9">
    <source>
        <dbReference type="PROSITE" id="PS50105"/>
    </source>
</evidence>
<sequence length="1476" mass="165029">MMCEVMPTISEGDPLGPPQGSEADADFEQLMVNMLDERDKLLDTLRETRETLSVTQSRLQETLRERDQLQRQLNSALPQEFATLTRELSACREQLLEREEEISELKAERNNTRLLLEHLECLVSRHERSLRMTVVKRQAQSPSGVSSEVEVLKALKSLFEHHKALDEKVRERLRAALERVATLEEQLVDAHRQVAALQQGTVREAPVGERDEREPKEPAQKLPWKRLSNGSVHPDDEAGRVVELQELLEKQNFEVVQAKERISALAASVAELEEDLGTARKDLIKSEEMSSKYQRDLREALAQKEDMEERITTLEKRYLAAQREATSIHDLNDKLESELANKESLHRQCEEKARHLQELLELAEQKLQQTMRKAETLPEVEAELAQRIAALTKASAWGDRGPEPERSAGTRGRDSSFLQGRDGPVNLSGLQLVLGPLWDEKEEEGPRLDLGGCSPGGRCGYGQPCPSRALDRVPSRSQSTSISHHLASRAVLGSQHTVKRVNTVNRGRDAGSGRERRIPGKDADAGTEGGTQGGTHSFGERHPRALLCFSQAEERHGSIEEHLRQLESQLEEKNQELARARQREKMNEEHNKRLSDTVDRLLSESNERLQLHLKERMAALEEKNTLLQELENTQKQIEEHQHDKRRLSDEIDKLRLEVDQLKTRSGTFVESVHARSHMGSTTDLRFPLSAVVHAPAEPFGTAPGLPRAQKGRFAARREEPAKDWEQAQAGSVLATGPHAFDSDPEISDVDEDDRETLFSSMDVLSPGGHSDAQTLAMMLQEQLDAINEEIRMIQEEKESTELRAEELETRVTSGSMEGLNLTQLCKRASIPTSLTALSLASSSPPLSGRSTPKLSSRSAAQDLDRMGIMTLPSDLRKHRRKLLVSGSHPVGFCPSPFSSLLLALSTPGSWPYGHILPICLGISSHCQSSSSGQSWSVAKPQGPGGSFGHASTEQERGRQQGKDGAGLWPPSFMASLLVQSPAARDESREDKTTIKCETSPPSSPRMLRLEKLGHPALSQEDGKSSLEEQASNPSSNSSQDSLHKGSKRKGIKSSIGRLFGKKEKGRLIQLSREGATGQVLLTDMEVGMQDPLGLGKLGAQAEKDRRLRKKHELLEEARRKGLPFAHWDGPTVVSWLELWVGMPAWYVAACRANVKSGAIMSALSDTEIQREIGISNALHRLKLRLAIQEMVSLTSPSAPPTSRTSSGNVWVTHEEMENMATSTKTTLAYGDMNHEWIGNEWLPSLGLPQYRSYFMECLVDARMLDHLTKKDLRVHLKMVDSFHRTSLQYGIMCLKRLNYDRKELERRREETQHEIKDVLVWTNDQVIHWIQSIGLREYANNLVESGVHGALLALDENFDHNSLALVLQIPTQNTQARQVLEREFNNLLALGTDRRLDDGDDKTFRRTPSWRKRFRPRDVHSINMLSGSAETLPAGFRVTSLVPLPPPSAPAKKMPPEVGASGSPRLETSTVRTYSC</sequence>
<comment type="subcellular location">
    <subcellularLocation>
        <location evidence="1">Cytoplasm</location>
    </subcellularLocation>
</comment>
<dbReference type="FunFam" id="1.10.150.50:FF:000004">
    <property type="entry name" value="PTPRF interacting protein alpha 1"/>
    <property type="match status" value="1"/>
</dbReference>
<feature type="compositionally biased region" description="Low complexity" evidence="8">
    <location>
        <begin position="839"/>
        <end position="852"/>
    </location>
</feature>
<dbReference type="FunFam" id="1.10.150.50:FF:000003">
    <property type="entry name" value="liprin-alpha-2 isoform X1"/>
    <property type="match status" value="1"/>
</dbReference>
<feature type="compositionally biased region" description="Polar residues" evidence="8">
    <location>
        <begin position="1466"/>
        <end position="1476"/>
    </location>
</feature>
<dbReference type="InterPro" id="IPR013761">
    <property type="entry name" value="SAM/pointed_sf"/>
</dbReference>
<dbReference type="InterPro" id="IPR057892">
    <property type="entry name" value="LIP-1_CC2"/>
</dbReference>
<name>A0AAN7RU98_MYCAM</name>
<evidence type="ECO:0000256" key="1">
    <source>
        <dbReference type="ARBA" id="ARBA00004496"/>
    </source>
</evidence>
<comment type="similarity">
    <text evidence="2">Belongs to the liprin family. Liprin-alpha subfamily.</text>
</comment>
<evidence type="ECO:0000256" key="5">
    <source>
        <dbReference type="ARBA" id="ARBA00022737"/>
    </source>
</evidence>
<feature type="region of interest" description="Disordered" evidence="8">
    <location>
        <begin position="395"/>
        <end position="422"/>
    </location>
</feature>
<evidence type="ECO:0000256" key="4">
    <source>
        <dbReference type="ARBA" id="ARBA00022553"/>
    </source>
</evidence>
<dbReference type="Pfam" id="PF25526">
    <property type="entry name" value="LIP-1"/>
    <property type="match status" value="2"/>
</dbReference>
<feature type="coiled-coil region" evidence="7">
    <location>
        <begin position="769"/>
        <end position="810"/>
    </location>
</feature>
<dbReference type="InterPro" id="IPR037620">
    <property type="entry name" value="LIP-1_SAM_1"/>
</dbReference>
<feature type="compositionally biased region" description="Basic and acidic residues" evidence="8">
    <location>
        <begin position="206"/>
        <end position="219"/>
    </location>
</feature>
<feature type="coiled-coil region" evidence="7">
    <location>
        <begin position="31"/>
        <end position="122"/>
    </location>
</feature>
<keyword evidence="11" id="KW-1185">Reference proteome</keyword>
<evidence type="ECO:0000256" key="7">
    <source>
        <dbReference type="SAM" id="Coils"/>
    </source>
</evidence>
<dbReference type="GO" id="GO:0048786">
    <property type="term" value="C:presynaptic active zone"/>
    <property type="evidence" value="ECO:0007669"/>
    <property type="project" value="TreeGrafter"/>
</dbReference>
<dbReference type="CDD" id="cd09565">
    <property type="entry name" value="SAM_liprin-alpha1_2_3_4_repeat2"/>
    <property type="match status" value="1"/>
</dbReference>
<evidence type="ECO:0000256" key="8">
    <source>
        <dbReference type="SAM" id="MobiDB-lite"/>
    </source>
</evidence>
<dbReference type="InterPro" id="IPR001660">
    <property type="entry name" value="SAM"/>
</dbReference>
<dbReference type="Pfam" id="PF00536">
    <property type="entry name" value="SAM_1"/>
    <property type="match status" value="1"/>
</dbReference>
<feature type="region of interest" description="Disordered" evidence="8">
    <location>
        <begin position="200"/>
        <end position="219"/>
    </location>
</feature>
<keyword evidence="5" id="KW-0677">Repeat</keyword>
<organism evidence="10 11">
    <name type="scientific">Mycteria americana</name>
    <name type="common">Wood stork</name>
    <dbReference type="NCBI Taxonomy" id="33587"/>
    <lineage>
        <taxon>Eukaryota</taxon>
        <taxon>Metazoa</taxon>
        <taxon>Chordata</taxon>
        <taxon>Craniata</taxon>
        <taxon>Vertebrata</taxon>
        <taxon>Euteleostomi</taxon>
        <taxon>Archelosauria</taxon>
        <taxon>Archosauria</taxon>
        <taxon>Dinosauria</taxon>
        <taxon>Saurischia</taxon>
        <taxon>Theropoda</taxon>
        <taxon>Coelurosauria</taxon>
        <taxon>Aves</taxon>
        <taxon>Neognathae</taxon>
        <taxon>Neoaves</taxon>
        <taxon>Aequornithes</taxon>
        <taxon>Ciconiiformes</taxon>
        <taxon>Ciconiidae</taxon>
        <taxon>Mycteria</taxon>
    </lineage>
</organism>
<feature type="region of interest" description="Disordered" evidence="8">
    <location>
        <begin position="839"/>
        <end position="859"/>
    </location>
</feature>
<reference evidence="10 11" key="1">
    <citation type="journal article" date="2023" name="J. Hered.">
        <title>Chromosome-level genome of the wood stork (Mycteria americana) provides insight into avian chromosome evolution.</title>
        <authorList>
            <person name="Flamio R. Jr."/>
            <person name="Ramstad K.M."/>
        </authorList>
    </citation>
    <scope>NUCLEOTIDE SEQUENCE [LARGE SCALE GENOMIC DNA]</scope>
    <source>
        <strain evidence="10">JAX WOST 10</strain>
    </source>
</reference>
<feature type="compositionally biased region" description="Basic and acidic residues" evidence="8">
    <location>
        <begin position="983"/>
        <end position="994"/>
    </location>
</feature>
<dbReference type="CDD" id="cd09562">
    <property type="entry name" value="SAM_liprin-alpha1_2_3_4_repeat1"/>
    <property type="match status" value="1"/>
</dbReference>
<gene>
    <name evidence="10" type="ORF">QYF61_006434</name>
</gene>
<dbReference type="PANTHER" id="PTHR12587:SF5">
    <property type="entry name" value="LIPRIN-ALPHA-4"/>
    <property type="match status" value="1"/>
</dbReference>
<feature type="region of interest" description="Disordered" evidence="8">
    <location>
        <begin position="980"/>
        <end position="1055"/>
    </location>
</feature>
<feature type="domain" description="SAM" evidence="9">
    <location>
        <begin position="1240"/>
        <end position="1297"/>
    </location>
</feature>
<evidence type="ECO:0000313" key="10">
    <source>
        <dbReference type="EMBL" id="KAK4809176.1"/>
    </source>
</evidence>
<feature type="compositionally biased region" description="Basic and acidic residues" evidence="8">
    <location>
        <begin position="400"/>
        <end position="414"/>
    </location>
</feature>
<feature type="compositionally biased region" description="Basic and acidic residues" evidence="8">
    <location>
        <begin position="952"/>
        <end position="961"/>
    </location>
</feature>
<feature type="coiled-coil region" evidence="7">
    <location>
        <begin position="549"/>
        <end position="664"/>
    </location>
</feature>
<dbReference type="InterPro" id="IPR037621">
    <property type="entry name" value="LIP-1_SAM_2"/>
</dbReference>
<feature type="region of interest" description="Disordered" evidence="8">
    <location>
        <begin position="1447"/>
        <end position="1476"/>
    </location>
</feature>
<evidence type="ECO:0000313" key="11">
    <source>
        <dbReference type="Proteomes" id="UP001333110"/>
    </source>
</evidence>
<dbReference type="InterPro" id="IPR029515">
    <property type="entry name" value="Liprin"/>
</dbReference>
<dbReference type="Proteomes" id="UP001333110">
    <property type="component" value="Unassembled WGS sequence"/>
</dbReference>
<feature type="domain" description="SAM" evidence="9">
    <location>
        <begin position="1127"/>
        <end position="1193"/>
    </location>
</feature>
<keyword evidence="4" id="KW-0597">Phosphoprotein</keyword>
<dbReference type="SMART" id="SM00454">
    <property type="entry name" value="SAM"/>
    <property type="match status" value="3"/>
</dbReference>
<dbReference type="Pfam" id="PF07647">
    <property type="entry name" value="SAM_2"/>
    <property type="match status" value="1"/>
</dbReference>
<keyword evidence="3" id="KW-0963">Cytoplasm</keyword>